<dbReference type="PRINTS" id="PR00109">
    <property type="entry name" value="TYRKINASE"/>
</dbReference>
<sequence>MLSEPLDEPDRAAVDDGNSFGRIPGPSCRALRQAITALYCLDDFLLERLGSGFFSDVYKVRHKTTGQVMVLKMNISLSNRPNVLREVQLMNRLKHPNILRFRGVCVHAGCLHALTEYMNGGSLEEWIQDSSKSFVWSLRIKLALDTARGLSYLHSKSVFHRDLTSKNILVKVVNQSPSAVVGDFGLADKIPDPLKRNLVRLPTVGSPWYMAPETLTGKWYDERADIFSFGIILCELIARIASDPDVLPRTQNFGVDYVAFSEMTQDCPPDFLQLTFKCCLVEPKSRPPFRELEKCLREILRKQRDRNELVQAGIRPHKFLDDVQMLRPTRRKSTSSIQPRHSRRSTSLAYVDLVDVNAAQNRCVGEHMSRADPHYVPSTVNPFSQATLLSEEYRDGNKKIVGYSSSLSPTVFEAPLVVRPTTEKLNLGVPIPAFKNSHSCPASPNAVRKIPLGQIQRSAGPTTCYESSSWHHCVPVVALQPGDLDDLSNSDDDQDITPRNSDLPNKPRGQSPDSELAYYSLSDQSSCESLTPKSSSRCSDDSDGLQVSPLILDSLPHEPLASVVLQVPPLPLVPLPPPPLIRVLSTPSESILRDKELTCAALIYPKSMLALSTS</sequence>
<dbReference type="PROSITE" id="PS00109">
    <property type="entry name" value="PROTEIN_KINASE_TYR"/>
    <property type="match status" value="1"/>
</dbReference>
<evidence type="ECO:0000256" key="10">
    <source>
        <dbReference type="ARBA" id="ARBA00022777"/>
    </source>
</evidence>
<evidence type="ECO:0000256" key="14">
    <source>
        <dbReference type="ARBA" id="ARBA00023211"/>
    </source>
</evidence>
<keyword evidence="12" id="KW-0460">Magnesium</keyword>
<keyword evidence="22" id="KW-1185">Reference proteome</keyword>
<evidence type="ECO:0000256" key="11">
    <source>
        <dbReference type="ARBA" id="ARBA00022840"/>
    </source>
</evidence>
<dbReference type="AlphaFoldDB" id="A0A1D1V9T3"/>
<feature type="domain" description="Protein kinase" evidence="20">
    <location>
        <begin position="43"/>
        <end position="300"/>
    </location>
</feature>
<dbReference type="PANTHER" id="PTHR46485:SF5">
    <property type="entry name" value="CENTER DIVIDER, ISOFORM A"/>
    <property type="match status" value="1"/>
</dbReference>
<evidence type="ECO:0000256" key="12">
    <source>
        <dbReference type="ARBA" id="ARBA00022842"/>
    </source>
</evidence>
<dbReference type="GO" id="GO:0005524">
    <property type="term" value="F:ATP binding"/>
    <property type="evidence" value="ECO:0007669"/>
    <property type="project" value="UniProtKB-UniRule"/>
</dbReference>
<dbReference type="InterPro" id="IPR000719">
    <property type="entry name" value="Prot_kinase_dom"/>
</dbReference>
<dbReference type="PANTHER" id="PTHR46485">
    <property type="entry name" value="LIM DOMAIN KINASE 1"/>
    <property type="match status" value="1"/>
</dbReference>
<evidence type="ECO:0000256" key="2">
    <source>
        <dbReference type="ARBA" id="ARBA00001946"/>
    </source>
</evidence>
<dbReference type="GO" id="GO:0005737">
    <property type="term" value="C:cytoplasm"/>
    <property type="evidence" value="ECO:0007669"/>
    <property type="project" value="TreeGrafter"/>
</dbReference>
<dbReference type="PROSITE" id="PS00107">
    <property type="entry name" value="PROTEIN_KINASE_ATP"/>
    <property type="match status" value="1"/>
</dbReference>
<keyword evidence="10" id="KW-0418">Kinase</keyword>
<accession>A0A1D1V9T3</accession>
<evidence type="ECO:0000313" key="21">
    <source>
        <dbReference type="EMBL" id="GAU96832.1"/>
    </source>
</evidence>
<dbReference type="InterPro" id="IPR011009">
    <property type="entry name" value="Kinase-like_dom_sf"/>
</dbReference>
<evidence type="ECO:0000256" key="6">
    <source>
        <dbReference type="ARBA" id="ARBA00022553"/>
    </source>
</evidence>
<dbReference type="Pfam" id="PF07714">
    <property type="entry name" value="PK_Tyr_Ser-Thr"/>
    <property type="match status" value="1"/>
</dbReference>
<keyword evidence="9 18" id="KW-0547">Nucleotide-binding</keyword>
<keyword evidence="13" id="KW-0829">Tyrosine-protein kinase</keyword>
<dbReference type="InterPro" id="IPR008266">
    <property type="entry name" value="Tyr_kinase_AS"/>
</dbReference>
<evidence type="ECO:0000256" key="3">
    <source>
        <dbReference type="ARBA" id="ARBA00005843"/>
    </source>
</evidence>
<feature type="binding site" evidence="18">
    <location>
        <position position="72"/>
    </location>
    <ligand>
        <name>ATP</name>
        <dbReference type="ChEBI" id="CHEBI:30616"/>
    </ligand>
</feature>
<comment type="cofactor">
    <cofactor evidence="2">
        <name>Mg(2+)</name>
        <dbReference type="ChEBI" id="CHEBI:18420"/>
    </cofactor>
</comment>
<dbReference type="EC" id="2.7.12.1" evidence="4"/>
<dbReference type="EMBL" id="BDGG01000003">
    <property type="protein sequence ID" value="GAU96832.1"/>
    <property type="molecule type" value="Genomic_DNA"/>
</dbReference>
<keyword evidence="7" id="KW-0808">Transferase</keyword>
<comment type="catalytic activity">
    <reaction evidence="17">
        <text>L-tyrosyl-[protein] + ATP = O-phospho-L-tyrosyl-[protein] + ADP + H(+)</text>
        <dbReference type="Rhea" id="RHEA:10596"/>
        <dbReference type="Rhea" id="RHEA-COMP:10136"/>
        <dbReference type="Rhea" id="RHEA-COMP:20101"/>
        <dbReference type="ChEBI" id="CHEBI:15378"/>
        <dbReference type="ChEBI" id="CHEBI:30616"/>
        <dbReference type="ChEBI" id="CHEBI:46858"/>
        <dbReference type="ChEBI" id="CHEBI:61978"/>
        <dbReference type="ChEBI" id="CHEBI:456216"/>
        <dbReference type="EC" id="2.7.12.1"/>
    </reaction>
</comment>
<dbReference type="SUPFAM" id="SSF56112">
    <property type="entry name" value="Protein kinase-like (PK-like)"/>
    <property type="match status" value="1"/>
</dbReference>
<evidence type="ECO:0000256" key="5">
    <source>
        <dbReference type="ARBA" id="ARBA00022527"/>
    </source>
</evidence>
<evidence type="ECO:0000256" key="17">
    <source>
        <dbReference type="ARBA" id="ARBA00051680"/>
    </source>
</evidence>
<evidence type="ECO:0000256" key="18">
    <source>
        <dbReference type="PROSITE-ProRule" id="PRU10141"/>
    </source>
</evidence>
<name>A0A1D1V9T3_RAMVA</name>
<feature type="compositionally biased region" description="Acidic residues" evidence="19">
    <location>
        <begin position="483"/>
        <end position="495"/>
    </location>
</feature>
<comment type="catalytic activity">
    <reaction evidence="15">
        <text>L-seryl-[protein] + ATP = O-phospho-L-seryl-[protein] + ADP + H(+)</text>
        <dbReference type="Rhea" id="RHEA:17989"/>
        <dbReference type="Rhea" id="RHEA-COMP:9863"/>
        <dbReference type="Rhea" id="RHEA-COMP:11604"/>
        <dbReference type="ChEBI" id="CHEBI:15378"/>
        <dbReference type="ChEBI" id="CHEBI:29999"/>
        <dbReference type="ChEBI" id="CHEBI:30616"/>
        <dbReference type="ChEBI" id="CHEBI:83421"/>
        <dbReference type="ChEBI" id="CHEBI:456216"/>
        <dbReference type="EC" id="2.7.12.1"/>
    </reaction>
</comment>
<dbReference type="GO" id="GO:0004674">
    <property type="term" value="F:protein serine/threonine kinase activity"/>
    <property type="evidence" value="ECO:0007669"/>
    <property type="project" value="UniProtKB-KW"/>
</dbReference>
<dbReference type="InterPro" id="IPR001245">
    <property type="entry name" value="Ser-Thr/Tyr_kinase_cat_dom"/>
</dbReference>
<evidence type="ECO:0000256" key="7">
    <source>
        <dbReference type="ARBA" id="ARBA00022679"/>
    </source>
</evidence>
<dbReference type="OrthoDB" id="20134at2759"/>
<keyword evidence="8" id="KW-0479">Metal-binding</keyword>
<evidence type="ECO:0000256" key="15">
    <source>
        <dbReference type="ARBA" id="ARBA00049003"/>
    </source>
</evidence>
<feature type="region of interest" description="Disordered" evidence="19">
    <location>
        <begin position="483"/>
        <end position="515"/>
    </location>
</feature>
<keyword evidence="5" id="KW-0723">Serine/threonine-protein kinase</keyword>
<comment type="catalytic activity">
    <reaction evidence="16">
        <text>L-threonyl-[protein] + ATP = O-phospho-L-threonyl-[protein] + ADP + H(+)</text>
        <dbReference type="Rhea" id="RHEA:46608"/>
        <dbReference type="Rhea" id="RHEA-COMP:11060"/>
        <dbReference type="Rhea" id="RHEA-COMP:11605"/>
        <dbReference type="ChEBI" id="CHEBI:15378"/>
        <dbReference type="ChEBI" id="CHEBI:30013"/>
        <dbReference type="ChEBI" id="CHEBI:30616"/>
        <dbReference type="ChEBI" id="CHEBI:61977"/>
        <dbReference type="ChEBI" id="CHEBI:456216"/>
        <dbReference type="EC" id="2.7.12.1"/>
    </reaction>
</comment>
<dbReference type="PROSITE" id="PS50011">
    <property type="entry name" value="PROTEIN_KINASE_DOM"/>
    <property type="match status" value="1"/>
</dbReference>
<evidence type="ECO:0000256" key="4">
    <source>
        <dbReference type="ARBA" id="ARBA00013203"/>
    </source>
</evidence>
<dbReference type="STRING" id="947166.A0A1D1V9T3"/>
<dbReference type="GO" id="GO:0030036">
    <property type="term" value="P:actin cytoskeleton organization"/>
    <property type="evidence" value="ECO:0007669"/>
    <property type="project" value="TreeGrafter"/>
</dbReference>
<evidence type="ECO:0000256" key="9">
    <source>
        <dbReference type="ARBA" id="ARBA00022741"/>
    </source>
</evidence>
<dbReference type="FunFam" id="3.30.200.20:FF:000134">
    <property type="entry name" value="Dual specificity testis-specific protein kinase 2"/>
    <property type="match status" value="1"/>
</dbReference>
<evidence type="ECO:0000256" key="1">
    <source>
        <dbReference type="ARBA" id="ARBA00001936"/>
    </source>
</evidence>
<dbReference type="InterPro" id="IPR017441">
    <property type="entry name" value="Protein_kinase_ATP_BS"/>
</dbReference>
<dbReference type="GO" id="GO:0005634">
    <property type="term" value="C:nucleus"/>
    <property type="evidence" value="ECO:0007669"/>
    <property type="project" value="TreeGrafter"/>
</dbReference>
<keyword evidence="6" id="KW-0597">Phosphoprotein</keyword>
<dbReference type="Proteomes" id="UP000186922">
    <property type="component" value="Unassembled WGS sequence"/>
</dbReference>
<proteinExistence type="inferred from homology"/>
<dbReference type="FunFam" id="1.10.510.10:FF:000202">
    <property type="entry name" value="Dual specificity testis-specific protein kinase 2"/>
    <property type="match status" value="1"/>
</dbReference>
<comment type="caution">
    <text evidence="21">The sequence shown here is derived from an EMBL/GenBank/DDBJ whole genome shotgun (WGS) entry which is preliminary data.</text>
</comment>
<evidence type="ECO:0000259" key="20">
    <source>
        <dbReference type="PROSITE" id="PS50011"/>
    </source>
</evidence>
<evidence type="ECO:0000256" key="8">
    <source>
        <dbReference type="ARBA" id="ARBA00022723"/>
    </source>
</evidence>
<keyword evidence="11 18" id="KW-0067">ATP-binding</keyword>
<dbReference type="Gene3D" id="3.30.200.20">
    <property type="entry name" value="Phosphorylase Kinase, domain 1"/>
    <property type="match status" value="1"/>
</dbReference>
<reference evidence="21 22" key="1">
    <citation type="journal article" date="2016" name="Nat. Commun.">
        <title>Extremotolerant tardigrade genome and improved radiotolerance of human cultured cells by tardigrade-unique protein.</title>
        <authorList>
            <person name="Hashimoto T."/>
            <person name="Horikawa D.D."/>
            <person name="Saito Y."/>
            <person name="Kuwahara H."/>
            <person name="Kozuka-Hata H."/>
            <person name="Shin-I T."/>
            <person name="Minakuchi Y."/>
            <person name="Ohishi K."/>
            <person name="Motoyama A."/>
            <person name="Aizu T."/>
            <person name="Enomoto A."/>
            <person name="Kondo K."/>
            <person name="Tanaka S."/>
            <person name="Hara Y."/>
            <person name="Koshikawa S."/>
            <person name="Sagara H."/>
            <person name="Miura T."/>
            <person name="Yokobori S."/>
            <person name="Miyagawa K."/>
            <person name="Suzuki Y."/>
            <person name="Kubo T."/>
            <person name="Oyama M."/>
            <person name="Kohara Y."/>
            <person name="Fujiyama A."/>
            <person name="Arakawa K."/>
            <person name="Katayama T."/>
            <person name="Toyoda A."/>
            <person name="Kunieda T."/>
        </authorList>
    </citation>
    <scope>NUCLEOTIDE SEQUENCE [LARGE SCALE GENOMIC DNA]</scope>
    <source>
        <strain evidence="21 22">YOKOZUNA-1</strain>
    </source>
</reference>
<evidence type="ECO:0000256" key="13">
    <source>
        <dbReference type="ARBA" id="ARBA00023137"/>
    </source>
</evidence>
<dbReference type="GO" id="GO:0004712">
    <property type="term" value="F:protein serine/threonine/tyrosine kinase activity"/>
    <property type="evidence" value="ECO:0007669"/>
    <property type="project" value="UniProtKB-EC"/>
</dbReference>
<comment type="similarity">
    <text evidence="3">Belongs to the protein kinase superfamily. TKL Ser/Thr protein kinase family.</text>
</comment>
<dbReference type="GO" id="GO:0004713">
    <property type="term" value="F:protein tyrosine kinase activity"/>
    <property type="evidence" value="ECO:0007669"/>
    <property type="project" value="UniProtKB-KW"/>
</dbReference>
<evidence type="ECO:0000256" key="16">
    <source>
        <dbReference type="ARBA" id="ARBA00049308"/>
    </source>
</evidence>
<evidence type="ECO:0000313" key="22">
    <source>
        <dbReference type="Proteomes" id="UP000186922"/>
    </source>
</evidence>
<dbReference type="GO" id="GO:0046872">
    <property type="term" value="F:metal ion binding"/>
    <property type="evidence" value="ECO:0007669"/>
    <property type="project" value="UniProtKB-KW"/>
</dbReference>
<dbReference type="InterPro" id="IPR050940">
    <property type="entry name" value="Actin_reg-Ser/Thr_kinase"/>
</dbReference>
<protein>
    <recommendedName>
        <fullName evidence="4">dual-specificity kinase</fullName>
        <ecNumber evidence="4">2.7.12.1</ecNumber>
    </recommendedName>
</protein>
<gene>
    <name evidence="21" type="primary">RvY_08211-1</name>
    <name evidence="21" type="synonym">RvY_08211.1</name>
    <name evidence="21" type="ORF">RvY_08211</name>
</gene>
<comment type="cofactor">
    <cofactor evidence="1">
        <name>Mn(2+)</name>
        <dbReference type="ChEBI" id="CHEBI:29035"/>
    </cofactor>
</comment>
<dbReference type="Gene3D" id="1.10.510.10">
    <property type="entry name" value="Transferase(Phosphotransferase) domain 1"/>
    <property type="match status" value="1"/>
</dbReference>
<organism evidence="21 22">
    <name type="scientific">Ramazzottius varieornatus</name>
    <name type="common">Water bear</name>
    <name type="synonym">Tardigrade</name>
    <dbReference type="NCBI Taxonomy" id="947166"/>
    <lineage>
        <taxon>Eukaryota</taxon>
        <taxon>Metazoa</taxon>
        <taxon>Ecdysozoa</taxon>
        <taxon>Tardigrada</taxon>
        <taxon>Eutardigrada</taxon>
        <taxon>Parachela</taxon>
        <taxon>Hypsibioidea</taxon>
        <taxon>Ramazzottiidae</taxon>
        <taxon>Ramazzottius</taxon>
    </lineage>
</organism>
<evidence type="ECO:0000256" key="19">
    <source>
        <dbReference type="SAM" id="MobiDB-lite"/>
    </source>
</evidence>
<keyword evidence="14" id="KW-0464">Manganese</keyword>